<dbReference type="Pfam" id="PF12928">
    <property type="entry name" value="tRNA_int_end_N2"/>
    <property type="match status" value="1"/>
</dbReference>
<gene>
    <name evidence="4" type="ORF">CRG98_048006</name>
</gene>
<sequence length="246" mass="27353">MEAENWESCSSDGDLGAQDLRDEEDACYSSLGSAAKLQFRKASSKARWDSEIGMAEVVERKGQIWTTTGIVRSGKLYCSIEETVFLMEVGALVLLGEDGGGLSLQSVYEKLAEEKNGCCWELYEVYRHLKSLGYIVGRHGVPWSLKSVKGDDVAIEDKFITEKLSTLDLNELTPAFDVYLPNGKFRKSSPGDPSYVLCITRENPPSRAEVEVVEKQIGHIPVKFCHVENGRVSFFSFSRVDLPVLP</sequence>
<dbReference type="Proteomes" id="UP000233551">
    <property type="component" value="Unassembled WGS sequence"/>
</dbReference>
<accession>A0A2I0HIW1</accession>
<feature type="domain" description="tRNA-splicing endonuclease subunit Sen54 N-terminal" evidence="3">
    <location>
        <begin position="33"/>
        <end position="94"/>
    </location>
</feature>
<comment type="similarity">
    <text evidence="1">Belongs to the SEN54 family.</text>
</comment>
<organism evidence="4 5">
    <name type="scientific">Punica granatum</name>
    <name type="common">Pomegranate</name>
    <dbReference type="NCBI Taxonomy" id="22663"/>
    <lineage>
        <taxon>Eukaryota</taxon>
        <taxon>Viridiplantae</taxon>
        <taxon>Streptophyta</taxon>
        <taxon>Embryophyta</taxon>
        <taxon>Tracheophyta</taxon>
        <taxon>Spermatophyta</taxon>
        <taxon>Magnoliopsida</taxon>
        <taxon>eudicotyledons</taxon>
        <taxon>Gunneridae</taxon>
        <taxon>Pentapetalae</taxon>
        <taxon>rosids</taxon>
        <taxon>malvids</taxon>
        <taxon>Myrtales</taxon>
        <taxon>Lythraceae</taxon>
        <taxon>Punica</taxon>
    </lineage>
</organism>
<protein>
    <recommendedName>
        <fullName evidence="3">tRNA-splicing endonuclease subunit Sen54 N-terminal domain-containing protein</fullName>
    </recommendedName>
</protein>
<dbReference type="InterPro" id="IPR024336">
    <property type="entry name" value="tRNA_splic_suSen54_N"/>
</dbReference>
<dbReference type="PANTHER" id="PTHR21027">
    <property type="entry name" value="TRNA-SPLICING ENDONUCLEASE SUBUNIT SEN54"/>
    <property type="match status" value="1"/>
</dbReference>
<evidence type="ECO:0000313" key="5">
    <source>
        <dbReference type="Proteomes" id="UP000233551"/>
    </source>
</evidence>
<dbReference type="EMBL" id="PGOL01008549">
    <property type="protein sequence ID" value="PKI31624.1"/>
    <property type="molecule type" value="Genomic_DNA"/>
</dbReference>
<dbReference type="AlphaFoldDB" id="A0A2I0HIW1"/>
<evidence type="ECO:0000313" key="4">
    <source>
        <dbReference type="EMBL" id="PKI31624.1"/>
    </source>
</evidence>
<reference evidence="4 5" key="1">
    <citation type="submission" date="2017-11" db="EMBL/GenBank/DDBJ databases">
        <title>De-novo sequencing of pomegranate (Punica granatum L.) genome.</title>
        <authorList>
            <person name="Akparov Z."/>
            <person name="Amiraslanov A."/>
            <person name="Hajiyeva S."/>
            <person name="Abbasov M."/>
            <person name="Kaur K."/>
            <person name="Hamwieh A."/>
            <person name="Solovyev V."/>
            <person name="Salamov A."/>
            <person name="Braich B."/>
            <person name="Kosarev P."/>
            <person name="Mahmoud A."/>
            <person name="Hajiyev E."/>
            <person name="Babayeva S."/>
            <person name="Izzatullayeva V."/>
            <person name="Mammadov A."/>
            <person name="Mammadov A."/>
            <person name="Sharifova S."/>
            <person name="Ojaghi J."/>
            <person name="Eynullazada K."/>
            <person name="Bayramov B."/>
            <person name="Abdulazimova A."/>
            <person name="Shahmuradov I."/>
        </authorList>
    </citation>
    <scope>NUCLEOTIDE SEQUENCE [LARGE SCALE GENOMIC DNA]</scope>
    <source>
        <strain evidence="5">cv. AG2017</strain>
        <tissue evidence="4">Leaf</tissue>
    </source>
</reference>
<name>A0A2I0HIW1_PUNGR</name>
<evidence type="ECO:0000259" key="3">
    <source>
        <dbReference type="Pfam" id="PF12928"/>
    </source>
</evidence>
<comment type="caution">
    <text evidence="4">The sequence shown here is derived from an EMBL/GenBank/DDBJ whole genome shotgun (WGS) entry which is preliminary data.</text>
</comment>
<dbReference type="STRING" id="22663.A0A2I0HIW1"/>
<dbReference type="GO" id="GO:0000214">
    <property type="term" value="C:tRNA-intron endonuclease complex"/>
    <property type="evidence" value="ECO:0007669"/>
    <property type="project" value="TreeGrafter"/>
</dbReference>
<dbReference type="GO" id="GO:0000379">
    <property type="term" value="P:tRNA-type intron splice site recognition and cleavage"/>
    <property type="evidence" value="ECO:0007669"/>
    <property type="project" value="TreeGrafter"/>
</dbReference>
<proteinExistence type="inferred from homology"/>
<dbReference type="InterPro" id="IPR024337">
    <property type="entry name" value="tRNA_splic_suSen54"/>
</dbReference>
<keyword evidence="2" id="KW-0819">tRNA processing</keyword>
<dbReference type="PANTHER" id="PTHR21027:SF1">
    <property type="entry name" value="TRNA-SPLICING ENDONUCLEASE SUBUNIT SEN54"/>
    <property type="match status" value="1"/>
</dbReference>
<evidence type="ECO:0000256" key="1">
    <source>
        <dbReference type="ARBA" id="ARBA00005736"/>
    </source>
</evidence>
<keyword evidence="5" id="KW-1185">Reference proteome</keyword>
<evidence type="ECO:0000256" key="2">
    <source>
        <dbReference type="ARBA" id="ARBA00022694"/>
    </source>
</evidence>